<feature type="transmembrane region" description="Helical" evidence="1">
    <location>
        <begin position="70"/>
        <end position="91"/>
    </location>
</feature>
<dbReference type="EMBL" id="RHHS01000020">
    <property type="protein sequence ID" value="RNB57927.1"/>
    <property type="molecule type" value="Genomic_DNA"/>
</dbReference>
<sequence>MDWYLYLYQLGSWFAKPFTSLYFGMGEQAPLIGALLLGIIGAFAPCQLSGNVAAFTVFGKNLINKGTFGYNLVLFILGKIVVYSALGGIVYMFGEQLSTQAIPVFQWARKLLAPLFLLIGLFMLGWIRLPFFRTQSFLKKMEQFTDRFHGGMQSFLLGFTFSLGFCPTMFWLFFGLAMPLMLSSSVGPLLPAVFAVGTTIPLMIVLLTFAAASDRPIIMKQYRKMGSLTQKLAGVIFILLGISDFFTFW</sequence>
<dbReference type="Proteomes" id="UP000268829">
    <property type="component" value="Unassembled WGS sequence"/>
</dbReference>
<feature type="transmembrane region" description="Helical" evidence="1">
    <location>
        <begin position="232"/>
        <end position="248"/>
    </location>
</feature>
<evidence type="ECO:0000313" key="4">
    <source>
        <dbReference type="Proteomes" id="UP000268829"/>
    </source>
</evidence>
<keyword evidence="1" id="KW-0812">Transmembrane</keyword>
<comment type="caution">
    <text evidence="3">The sequence shown here is derived from an EMBL/GenBank/DDBJ whole genome shotgun (WGS) entry which is preliminary data.</text>
</comment>
<dbReference type="AlphaFoldDB" id="A0A3M8B4F6"/>
<evidence type="ECO:0000313" key="3">
    <source>
        <dbReference type="EMBL" id="RNB57927.1"/>
    </source>
</evidence>
<feature type="transmembrane region" description="Helical" evidence="1">
    <location>
        <begin position="31"/>
        <end position="58"/>
    </location>
</feature>
<keyword evidence="1" id="KW-0472">Membrane</keyword>
<keyword evidence="4" id="KW-1185">Reference proteome</keyword>
<feature type="transmembrane region" description="Helical" evidence="1">
    <location>
        <begin position="189"/>
        <end position="212"/>
    </location>
</feature>
<dbReference type="OrthoDB" id="43562at2"/>
<dbReference type="Pfam" id="PF13386">
    <property type="entry name" value="DsbD_2"/>
    <property type="match status" value="1"/>
</dbReference>
<feature type="domain" description="Urease accessory protein UreH-like transmembrane" evidence="2">
    <location>
        <begin position="34"/>
        <end position="242"/>
    </location>
</feature>
<evidence type="ECO:0000256" key="1">
    <source>
        <dbReference type="SAM" id="Phobius"/>
    </source>
</evidence>
<protein>
    <submittedName>
        <fullName evidence="3">Sulfite exporter TauE/SafE family protein</fullName>
    </submittedName>
</protein>
<accession>A0A3M8B4F6</accession>
<feature type="transmembrane region" description="Helical" evidence="1">
    <location>
        <begin position="152"/>
        <end position="177"/>
    </location>
</feature>
<keyword evidence="1" id="KW-1133">Transmembrane helix</keyword>
<reference evidence="3 4" key="1">
    <citation type="submission" date="2018-10" db="EMBL/GenBank/DDBJ databases">
        <title>Phylogenomics of Brevibacillus.</title>
        <authorList>
            <person name="Dunlap C."/>
        </authorList>
    </citation>
    <scope>NUCLEOTIDE SEQUENCE [LARGE SCALE GENOMIC DNA]</scope>
    <source>
        <strain evidence="3 4">DSM 100115</strain>
    </source>
</reference>
<proteinExistence type="predicted"/>
<dbReference type="InterPro" id="IPR039447">
    <property type="entry name" value="UreH-like_TM_dom"/>
</dbReference>
<gene>
    <name evidence="3" type="ORF">EDM57_09435</name>
</gene>
<name>A0A3M8B4F6_9BACL</name>
<evidence type="ECO:0000259" key="2">
    <source>
        <dbReference type="Pfam" id="PF13386"/>
    </source>
</evidence>
<feature type="transmembrane region" description="Helical" evidence="1">
    <location>
        <begin position="111"/>
        <end position="131"/>
    </location>
</feature>
<dbReference type="RefSeq" id="WP_122904517.1">
    <property type="nucleotide sequence ID" value="NZ_RHHS01000020.1"/>
</dbReference>
<organism evidence="3 4">
    <name type="scientific">Brevibacillus gelatini</name>
    <dbReference type="NCBI Taxonomy" id="1655277"/>
    <lineage>
        <taxon>Bacteria</taxon>
        <taxon>Bacillati</taxon>
        <taxon>Bacillota</taxon>
        <taxon>Bacilli</taxon>
        <taxon>Bacillales</taxon>
        <taxon>Paenibacillaceae</taxon>
        <taxon>Brevibacillus</taxon>
    </lineage>
</organism>